<dbReference type="AlphaFoldDB" id="A0A9X1R4I6"/>
<evidence type="ECO:0000313" key="1">
    <source>
        <dbReference type="EMBL" id="MCG2432139.1"/>
    </source>
</evidence>
<dbReference type="RefSeq" id="WP_237609206.1">
    <property type="nucleotide sequence ID" value="NZ_JAIRBB010000023.1"/>
</dbReference>
<dbReference type="EMBL" id="JAIRBB010000023">
    <property type="protein sequence ID" value="MCG2432139.1"/>
    <property type="molecule type" value="Genomic_DNA"/>
</dbReference>
<name>A0A9X1R4I6_9FLAO</name>
<sequence>MKNRILTILFLAINLTLFGQDAQDCYEIKYLDFFGLDKMEIIKWPESELDGLSKMDFAKDRGKSEIKTNFIIPMIVYQLAEYHPNCNQNIDTNYFNKISEIYLKIREIDSTEFQKKSIAEKIDFLRADFYSQVENVEYLPKMTATFDDGPFYGVDYNEESKLKPTKTQETEFGTLTVSKADDKTILASKDKNGNIIWQKAITGLSDRNLTELHFTENPMEYNSVATVAHMYSEGERFTLYLKNDGSFMYYFHSW</sequence>
<proteinExistence type="predicted"/>
<comment type="caution">
    <text evidence="1">The sequence shown here is derived from an EMBL/GenBank/DDBJ whole genome shotgun (WGS) entry which is preliminary data.</text>
</comment>
<evidence type="ECO:0000313" key="2">
    <source>
        <dbReference type="Proteomes" id="UP001139462"/>
    </source>
</evidence>
<organism evidence="1 2">
    <name type="scientific">Aequorivita xiaoshiensis</name>
    <dbReference type="NCBI Taxonomy" id="2874476"/>
    <lineage>
        <taxon>Bacteria</taxon>
        <taxon>Pseudomonadati</taxon>
        <taxon>Bacteroidota</taxon>
        <taxon>Flavobacteriia</taxon>
        <taxon>Flavobacteriales</taxon>
        <taxon>Flavobacteriaceae</taxon>
        <taxon>Aequorivita</taxon>
    </lineage>
</organism>
<protein>
    <submittedName>
        <fullName evidence="1">Uncharacterized protein</fullName>
    </submittedName>
</protein>
<accession>A0A9X1R4I6</accession>
<keyword evidence="2" id="KW-1185">Reference proteome</keyword>
<reference evidence="1" key="1">
    <citation type="submission" date="2021-09" db="EMBL/GenBank/DDBJ databases">
        <title>Genome of Aequorivita sp. strain F64183.</title>
        <authorList>
            <person name="Wang Y."/>
        </authorList>
    </citation>
    <scope>NUCLEOTIDE SEQUENCE</scope>
    <source>
        <strain evidence="1">F64183</strain>
    </source>
</reference>
<dbReference type="Proteomes" id="UP001139462">
    <property type="component" value="Unassembled WGS sequence"/>
</dbReference>
<gene>
    <name evidence="1" type="ORF">K8344_13510</name>
</gene>